<evidence type="ECO:0000256" key="1">
    <source>
        <dbReference type="SAM" id="Phobius"/>
    </source>
</evidence>
<feature type="transmembrane region" description="Helical" evidence="1">
    <location>
        <begin position="82"/>
        <end position="101"/>
    </location>
</feature>
<dbReference type="Proteomes" id="UP000280834">
    <property type="component" value="Unassembled WGS sequence"/>
</dbReference>
<evidence type="ECO:0000313" key="2">
    <source>
        <dbReference type="EMBL" id="VDO20886.1"/>
    </source>
</evidence>
<reference evidence="4" key="1">
    <citation type="submission" date="2017-02" db="UniProtKB">
        <authorList>
            <consortium name="WormBaseParasite"/>
        </authorList>
    </citation>
    <scope>IDENTIFICATION</scope>
</reference>
<protein>
    <submittedName>
        <fullName evidence="4">Bee-milk protein</fullName>
    </submittedName>
</protein>
<gene>
    <name evidence="2" type="ORF">BTMF_LOCUS6107</name>
</gene>
<evidence type="ECO:0000313" key="4">
    <source>
        <dbReference type="WBParaSite" id="BTMF_0000800801-mRNA-1"/>
    </source>
</evidence>
<sequence length="102" mass="11871">LSASGQLHRLQGLAISNRAGNYWKPIPLYLKAVTIDRKERLWGIDLNKRLVSHKLSFHFMLLLVYRIQILLIFITFSCYFLISKMVITCIFLVLLTISNIFS</sequence>
<dbReference type="AlphaFoldDB" id="A0A0R3QK98"/>
<keyword evidence="3" id="KW-1185">Reference proteome</keyword>
<keyword evidence="1" id="KW-0812">Transmembrane</keyword>
<feature type="transmembrane region" description="Helical" evidence="1">
    <location>
        <begin position="55"/>
        <end position="76"/>
    </location>
</feature>
<dbReference type="EMBL" id="UZAG01015497">
    <property type="protein sequence ID" value="VDO20886.1"/>
    <property type="molecule type" value="Genomic_DNA"/>
</dbReference>
<evidence type="ECO:0000313" key="3">
    <source>
        <dbReference type="Proteomes" id="UP000280834"/>
    </source>
</evidence>
<name>A0A0R3QK98_9BILA</name>
<proteinExistence type="predicted"/>
<keyword evidence="1" id="KW-1133">Transmembrane helix</keyword>
<organism evidence="4">
    <name type="scientific">Brugia timori</name>
    <dbReference type="NCBI Taxonomy" id="42155"/>
    <lineage>
        <taxon>Eukaryota</taxon>
        <taxon>Metazoa</taxon>
        <taxon>Ecdysozoa</taxon>
        <taxon>Nematoda</taxon>
        <taxon>Chromadorea</taxon>
        <taxon>Rhabditida</taxon>
        <taxon>Spirurina</taxon>
        <taxon>Spiruromorpha</taxon>
        <taxon>Filarioidea</taxon>
        <taxon>Onchocercidae</taxon>
        <taxon>Brugia</taxon>
    </lineage>
</organism>
<reference evidence="2 3" key="2">
    <citation type="submission" date="2018-11" db="EMBL/GenBank/DDBJ databases">
        <authorList>
            <consortium name="Pathogen Informatics"/>
        </authorList>
    </citation>
    <scope>NUCLEOTIDE SEQUENCE [LARGE SCALE GENOMIC DNA]</scope>
</reference>
<accession>A0A0R3QK98</accession>
<keyword evidence="1" id="KW-0472">Membrane</keyword>
<dbReference type="WBParaSite" id="BTMF_0000800801-mRNA-1">
    <property type="protein sequence ID" value="BTMF_0000800801-mRNA-1"/>
    <property type="gene ID" value="BTMF_0000800801"/>
</dbReference>